<evidence type="ECO:0000313" key="2">
    <source>
        <dbReference type="EMBL" id="KDN96472.1"/>
    </source>
</evidence>
<organism evidence="2 3">
    <name type="scientific">Hydrogenovibrio marinus</name>
    <dbReference type="NCBI Taxonomy" id="28885"/>
    <lineage>
        <taxon>Bacteria</taxon>
        <taxon>Pseudomonadati</taxon>
        <taxon>Pseudomonadota</taxon>
        <taxon>Gammaproteobacteria</taxon>
        <taxon>Thiotrichales</taxon>
        <taxon>Piscirickettsiaceae</taxon>
        <taxon>Hydrogenovibrio</taxon>
    </lineage>
</organism>
<keyword evidence="1" id="KW-0732">Signal</keyword>
<dbReference type="EMBL" id="JMIU01000001">
    <property type="protein sequence ID" value="KDN96472.1"/>
    <property type="molecule type" value="Genomic_DNA"/>
</dbReference>
<sequence length="236" mass="24600">MKKTAQLKSLVMAMAVAGSTVAALAPATSQAGASANMGIVSSYYFRGIQQTGTAAAQGGLDYDFGNGFSVGTWGSSLPNSSGNSQGLEVDVYGGWSGTFSGVDVGVNLTTYNYTRDSGKGDTNAFDSQYTEGSLDLGYKGFSLGLATGTHAKTSTTGKSVSYNVYTVGYSIGGLSATYGMGDDMLGKNTDHTWFDVGYSTELAKGLDGTITYVNKQQKKTQTDENLIFGITKSFDL</sequence>
<dbReference type="InterPro" id="IPR010239">
    <property type="entry name" value="CHP02001"/>
</dbReference>
<comment type="caution">
    <text evidence="2">The sequence shown here is derived from an EMBL/GenBank/DDBJ whole genome shotgun (WGS) entry which is preliminary data.</text>
</comment>
<feature type="signal peptide" evidence="1">
    <location>
        <begin position="1"/>
        <end position="22"/>
    </location>
</feature>
<name>A0A066ZSJ1_HYDMR</name>
<reference evidence="2 3" key="1">
    <citation type="submission" date="2014-04" db="EMBL/GenBank/DDBJ databases">
        <title>Draft genome sequence of Hydrogenovibrio marinus MH-110, a model organism for aerobic H2 metabolism.</title>
        <authorList>
            <person name="Cha H.J."/>
            <person name="Jo B.H."/>
            <person name="Hwang B.H."/>
        </authorList>
    </citation>
    <scope>NUCLEOTIDE SEQUENCE [LARGE SCALE GENOMIC DNA]</scope>
    <source>
        <strain evidence="2 3">MH-110</strain>
    </source>
</reference>
<dbReference type="Proteomes" id="UP000027341">
    <property type="component" value="Unassembled WGS sequence"/>
</dbReference>
<evidence type="ECO:0008006" key="4">
    <source>
        <dbReference type="Google" id="ProtNLM"/>
    </source>
</evidence>
<keyword evidence="3" id="KW-1185">Reference proteome</keyword>
<evidence type="ECO:0000256" key="1">
    <source>
        <dbReference type="SAM" id="SignalP"/>
    </source>
</evidence>
<dbReference type="AlphaFoldDB" id="A0A066ZSJ1"/>
<gene>
    <name evidence="2" type="ORF">EI16_09425</name>
</gene>
<evidence type="ECO:0000313" key="3">
    <source>
        <dbReference type="Proteomes" id="UP000027341"/>
    </source>
</evidence>
<dbReference type="NCBIfam" id="TIGR02001">
    <property type="entry name" value="gcw_chp"/>
    <property type="match status" value="1"/>
</dbReference>
<dbReference type="RefSeq" id="WP_051623135.1">
    <property type="nucleotide sequence ID" value="NZ_AP020335.1"/>
</dbReference>
<dbReference type="STRING" id="28885.EI16_09425"/>
<accession>A0A066ZSJ1</accession>
<protein>
    <recommendedName>
        <fullName evidence="4">Porin domain-containing protein</fullName>
    </recommendedName>
</protein>
<feature type="chain" id="PRO_5001635938" description="Porin domain-containing protein" evidence="1">
    <location>
        <begin position="23"/>
        <end position="236"/>
    </location>
</feature>
<dbReference type="Pfam" id="PF09694">
    <property type="entry name" value="Gcw_chp"/>
    <property type="match status" value="1"/>
</dbReference>
<proteinExistence type="predicted"/>